<sequence length="369" mass="42413">MYHFKSEGLICSGMKKMCENLQTSRVPVFDEYLCPNIYEQTLNQNDQFYKDVTYNIHRLNEAISLTPKQHQSLGGLFYTTQTFFNRIIASPELFNGCIIDSIHEIGSYMTNMTITTNPIADFVIVFKTLPTIESIKLLGEECIREIKTKLDVDCDMIMHDFGCDITDRITCVRFLVTTIPQNRCKIKENIHLKKEAIMLTEKYLKNSYWFIDVSRQFRNPSLKILVSVIKYIVDSFDGFKGLNPHIIHVLTQYCLIQTPISDILPLNHAFLRFFKLIASGILLPNYVSPTDPANENSLLCSMLTPRQCDDITNRSQQLIRVILNGGINQILTCEPDKNLLRKSIKINGFVLNPLPSEYVEEKEKLISSC</sequence>
<keyword evidence="6" id="KW-0539">Nucleus</keyword>
<keyword evidence="2" id="KW-0805">Transcription regulation</keyword>
<dbReference type="InterPro" id="IPR049402">
    <property type="entry name" value="DZF_dom_C"/>
</dbReference>
<dbReference type="Pfam" id="PF07528">
    <property type="entry name" value="DZF_N"/>
    <property type="match status" value="1"/>
</dbReference>
<dbReference type="InterPro" id="IPR052134">
    <property type="entry name" value="ILF2"/>
</dbReference>
<dbReference type="Gene3D" id="3.30.460.10">
    <property type="entry name" value="Beta Polymerase, domain 2"/>
    <property type="match status" value="1"/>
</dbReference>
<dbReference type="InterPro" id="IPR043519">
    <property type="entry name" value="NT_sf"/>
</dbReference>
<evidence type="ECO:0000256" key="5">
    <source>
        <dbReference type="ARBA" id="ARBA00023163"/>
    </source>
</evidence>
<dbReference type="STRING" id="6248.A0A0K0DUD9"/>
<dbReference type="PANTHER" id="PTHR46447">
    <property type="entry name" value="INTERLEUKIN ENHANCER-BINDING FACTOR"/>
    <property type="match status" value="1"/>
</dbReference>
<dbReference type="PANTHER" id="PTHR46447:SF1">
    <property type="entry name" value="INTERLEUKIN ENHANCER-BINDING FACTOR 2"/>
    <property type="match status" value="1"/>
</dbReference>
<keyword evidence="4" id="KW-0010">Activator</keyword>
<dbReference type="Gene3D" id="1.10.1410.40">
    <property type="match status" value="1"/>
</dbReference>
<comment type="subcellular location">
    <subcellularLocation>
        <location evidence="1">Nucleus</location>
    </subcellularLocation>
</comment>
<dbReference type="SMART" id="SM00572">
    <property type="entry name" value="DZF"/>
    <property type="match status" value="1"/>
</dbReference>
<protein>
    <submittedName>
        <fullName evidence="8">DZF domain-containing protein</fullName>
    </submittedName>
</protein>
<evidence type="ECO:0000256" key="2">
    <source>
        <dbReference type="ARBA" id="ARBA00023015"/>
    </source>
</evidence>
<evidence type="ECO:0000256" key="1">
    <source>
        <dbReference type="ARBA" id="ARBA00004123"/>
    </source>
</evidence>
<dbReference type="PROSITE" id="PS51703">
    <property type="entry name" value="DZF"/>
    <property type="match status" value="1"/>
</dbReference>
<accession>A0A0K0DUD9</accession>
<evidence type="ECO:0000259" key="7">
    <source>
        <dbReference type="PROSITE" id="PS51703"/>
    </source>
</evidence>
<name>A0A0K0DUD9_STRER</name>
<reference evidence="8" key="1">
    <citation type="submission" date="2015-08" db="UniProtKB">
        <authorList>
            <consortium name="WormBaseParasite"/>
        </authorList>
    </citation>
    <scope>IDENTIFICATION</scope>
</reference>
<evidence type="ECO:0000256" key="3">
    <source>
        <dbReference type="ARBA" id="ARBA00023125"/>
    </source>
</evidence>
<dbReference type="WBParaSite" id="SSTP_0000085200.1">
    <property type="protein sequence ID" value="SSTP_0000085200.1"/>
    <property type="gene ID" value="SSTP_0000085200"/>
</dbReference>
<organism evidence="8">
    <name type="scientific">Strongyloides stercoralis</name>
    <name type="common">Threadworm</name>
    <dbReference type="NCBI Taxonomy" id="6248"/>
    <lineage>
        <taxon>Eukaryota</taxon>
        <taxon>Metazoa</taxon>
        <taxon>Ecdysozoa</taxon>
        <taxon>Nematoda</taxon>
        <taxon>Chromadorea</taxon>
        <taxon>Rhabditida</taxon>
        <taxon>Tylenchina</taxon>
        <taxon>Panagrolaimomorpha</taxon>
        <taxon>Strongyloidoidea</taxon>
        <taxon>Strongyloididae</taxon>
        <taxon>Strongyloides</taxon>
    </lineage>
</organism>
<keyword evidence="3" id="KW-0238">DNA-binding</keyword>
<dbReference type="PROSITE" id="PS50152">
    <property type="entry name" value="25A_SYNTH_3"/>
    <property type="match status" value="1"/>
</dbReference>
<dbReference type="GO" id="GO:0003677">
    <property type="term" value="F:DNA binding"/>
    <property type="evidence" value="ECO:0007669"/>
    <property type="project" value="UniProtKB-KW"/>
</dbReference>
<dbReference type="GO" id="GO:0003725">
    <property type="term" value="F:double-stranded RNA binding"/>
    <property type="evidence" value="ECO:0007669"/>
    <property type="project" value="TreeGrafter"/>
</dbReference>
<dbReference type="InterPro" id="IPR049401">
    <property type="entry name" value="DZF_dom_N"/>
</dbReference>
<evidence type="ECO:0000256" key="6">
    <source>
        <dbReference type="ARBA" id="ARBA00023242"/>
    </source>
</evidence>
<proteinExistence type="predicted"/>
<evidence type="ECO:0000256" key="4">
    <source>
        <dbReference type="ARBA" id="ARBA00023159"/>
    </source>
</evidence>
<keyword evidence="5" id="KW-0804">Transcription</keyword>
<dbReference type="GO" id="GO:0071013">
    <property type="term" value="C:catalytic step 2 spliceosome"/>
    <property type="evidence" value="ECO:0007669"/>
    <property type="project" value="TreeGrafter"/>
</dbReference>
<dbReference type="Pfam" id="PF20965">
    <property type="entry name" value="DZF_C"/>
    <property type="match status" value="1"/>
</dbReference>
<evidence type="ECO:0000313" key="8">
    <source>
        <dbReference type="WBParaSite" id="SSTP_0000085200.1"/>
    </source>
</evidence>
<dbReference type="AlphaFoldDB" id="A0A0K0DUD9"/>
<dbReference type="GO" id="GO:0045893">
    <property type="term" value="P:positive regulation of DNA-templated transcription"/>
    <property type="evidence" value="ECO:0007669"/>
    <property type="project" value="TreeGrafter"/>
</dbReference>
<feature type="domain" description="DZF" evidence="7">
    <location>
        <begin position="25"/>
        <end position="369"/>
    </location>
</feature>
<dbReference type="InterPro" id="IPR006561">
    <property type="entry name" value="DZF_dom"/>
</dbReference>